<dbReference type="InterPro" id="IPR025620">
    <property type="entry name" value="YlaH"/>
</dbReference>
<evidence type="ECO:0000256" key="1">
    <source>
        <dbReference type="SAM" id="Phobius"/>
    </source>
</evidence>
<gene>
    <name evidence="2" type="ORF">J2Z37_000619</name>
</gene>
<organism evidence="2 3">
    <name type="scientific">Ammoniphilus resinae</name>
    <dbReference type="NCBI Taxonomy" id="861532"/>
    <lineage>
        <taxon>Bacteria</taxon>
        <taxon>Bacillati</taxon>
        <taxon>Bacillota</taxon>
        <taxon>Bacilli</taxon>
        <taxon>Bacillales</taxon>
        <taxon>Paenibacillaceae</taxon>
        <taxon>Aneurinibacillus group</taxon>
        <taxon>Ammoniphilus</taxon>
    </lineage>
</organism>
<comment type="caution">
    <text evidence="2">The sequence shown here is derived from an EMBL/GenBank/DDBJ whole genome shotgun (WGS) entry which is preliminary data.</text>
</comment>
<feature type="transmembrane region" description="Helical" evidence="1">
    <location>
        <begin position="12"/>
        <end position="29"/>
    </location>
</feature>
<sequence>MTIIQQWMDTYPFYFILVLAIILYELGFSRKLPILKKLATYVLLAIGCIPLTILKVLGLPIIGAMIVAAVILFLARLRRPMNLRDEPSSHE</sequence>
<keyword evidence="1" id="KW-0812">Transmembrane</keyword>
<proteinExistence type="predicted"/>
<name>A0ABS4GK47_9BACL</name>
<keyword evidence="1" id="KW-0472">Membrane</keyword>
<dbReference type="EMBL" id="JAGGKT010000001">
    <property type="protein sequence ID" value="MBP1930632.1"/>
    <property type="molecule type" value="Genomic_DNA"/>
</dbReference>
<keyword evidence="1" id="KW-1133">Transmembrane helix</keyword>
<dbReference type="Proteomes" id="UP001519343">
    <property type="component" value="Unassembled WGS sequence"/>
</dbReference>
<feature type="transmembrane region" description="Helical" evidence="1">
    <location>
        <begin position="41"/>
        <end position="74"/>
    </location>
</feature>
<keyword evidence="3" id="KW-1185">Reference proteome</keyword>
<reference evidence="2 3" key="1">
    <citation type="submission" date="2021-03" db="EMBL/GenBank/DDBJ databases">
        <title>Genomic Encyclopedia of Type Strains, Phase IV (KMG-IV): sequencing the most valuable type-strain genomes for metagenomic binning, comparative biology and taxonomic classification.</title>
        <authorList>
            <person name="Goeker M."/>
        </authorList>
    </citation>
    <scope>NUCLEOTIDE SEQUENCE [LARGE SCALE GENOMIC DNA]</scope>
    <source>
        <strain evidence="2 3">DSM 24738</strain>
    </source>
</reference>
<evidence type="ECO:0000313" key="3">
    <source>
        <dbReference type="Proteomes" id="UP001519343"/>
    </source>
</evidence>
<evidence type="ECO:0000313" key="2">
    <source>
        <dbReference type="EMBL" id="MBP1930632.1"/>
    </source>
</evidence>
<accession>A0ABS4GK47</accession>
<protein>
    <submittedName>
        <fullName evidence="2">Preprotein translocase subunit SecY</fullName>
    </submittedName>
</protein>
<dbReference type="Pfam" id="PF14036">
    <property type="entry name" value="YlaH"/>
    <property type="match status" value="1"/>
</dbReference>